<accession>A0A2M3ZTN0</accession>
<feature type="chain" id="PRO_5014617204" evidence="1">
    <location>
        <begin position="27"/>
        <end position="115"/>
    </location>
</feature>
<protein>
    <submittedName>
        <fullName evidence="2">Putative secreted peptide</fullName>
    </submittedName>
</protein>
<reference evidence="2" key="1">
    <citation type="submission" date="2018-01" db="EMBL/GenBank/DDBJ databases">
        <title>An insight into the sialome of Amazonian anophelines.</title>
        <authorList>
            <person name="Ribeiro J.M."/>
            <person name="Scarpassa V."/>
            <person name="Calvo E."/>
        </authorList>
    </citation>
    <scope>NUCLEOTIDE SEQUENCE</scope>
    <source>
        <tissue evidence="2">Salivary glands</tissue>
    </source>
</reference>
<dbReference type="AlphaFoldDB" id="A0A2M3ZTN0"/>
<evidence type="ECO:0000313" key="2">
    <source>
        <dbReference type="EMBL" id="MBW31924.1"/>
    </source>
</evidence>
<evidence type="ECO:0000256" key="1">
    <source>
        <dbReference type="SAM" id="SignalP"/>
    </source>
</evidence>
<dbReference type="EMBL" id="GGFM01011173">
    <property type="protein sequence ID" value="MBW31924.1"/>
    <property type="molecule type" value="Transcribed_RNA"/>
</dbReference>
<name>A0A2M3ZTN0_9DIPT</name>
<feature type="signal peptide" evidence="1">
    <location>
        <begin position="1"/>
        <end position="26"/>
    </location>
</feature>
<proteinExistence type="predicted"/>
<sequence>MLHDGTRISLPIALSLLVLLVGLNRSEVHLTGATFRCNILLLTLGRFLFLQDFPVITVFPFRRFSTQLDGEGHASLLFVFLAEPADTEIYNIFSCFRQVKLRWIGFLFGFTARGI</sequence>
<organism evidence="2">
    <name type="scientific">Anopheles braziliensis</name>
    <dbReference type="NCBI Taxonomy" id="58242"/>
    <lineage>
        <taxon>Eukaryota</taxon>
        <taxon>Metazoa</taxon>
        <taxon>Ecdysozoa</taxon>
        <taxon>Arthropoda</taxon>
        <taxon>Hexapoda</taxon>
        <taxon>Insecta</taxon>
        <taxon>Pterygota</taxon>
        <taxon>Neoptera</taxon>
        <taxon>Endopterygota</taxon>
        <taxon>Diptera</taxon>
        <taxon>Nematocera</taxon>
        <taxon>Culicoidea</taxon>
        <taxon>Culicidae</taxon>
        <taxon>Anophelinae</taxon>
        <taxon>Anopheles</taxon>
    </lineage>
</organism>
<keyword evidence="1" id="KW-0732">Signal</keyword>